<sequence length="171" mass="19158">MKNHTIKVTATCTYQTEKGICGKKTIQTHPFCNHHTKIATGFYVAKSSIEGAGYGLYTDRDLKKGTTLMEYTGEHISTKVFQERYGDDGYGSYAMTLNKSTVIDARETSAGIARYICDFFNSGKTANVKFESTGRRVEITAIKDIKAGEELLVNYGRDMRRALGFYKKKKS</sequence>
<dbReference type="Pfam" id="PF00856">
    <property type="entry name" value="SET"/>
    <property type="match status" value="1"/>
</dbReference>
<dbReference type="PANTHER" id="PTHR22884">
    <property type="entry name" value="SET DOMAIN PROTEINS"/>
    <property type="match status" value="1"/>
</dbReference>
<gene>
    <name evidence="7" type="ORF">MYP_217</name>
</gene>
<dbReference type="InterPro" id="IPR001214">
    <property type="entry name" value="SET_dom"/>
</dbReference>
<keyword evidence="3" id="KW-0489">Methyltransferase</keyword>
<dbReference type="InterPro" id="IPR046341">
    <property type="entry name" value="SET_dom_sf"/>
</dbReference>
<dbReference type="AlphaFoldDB" id="A0A098L8F4"/>
<reference evidence="7 8" key="1">
    <citation type="submission" date="2014-09" db="EMBL/GenBank/DDBJ databases">
        <title>Sporocytophaga myxococcoides PG-01 genome sequencing.</title>
        <authorList>
            <person name="Liu L."/>
            <person name="Gao P.J."/>
            <person name="Chen G.J."/>
            <person name="Wang L.S."/>
        </authorList>
    </citation>
    <scope>NUCLEOTIDE SEQUENCE [LARGE SCALE GENOMIC DNA]</scope>
    <source>
        <strain evidence="7 8">PG-01</strain>
    </source>
</reference>
<dbReference type="Gene3D" id="2.170.270.10">
    <property type="entry name" value="SET domain"/>
    <property type="match status" value="1"/>
</dbReference>
<dbReference type="GO" id="GO:0008168">
    <property type="term" value="F:methyltransferase activity"/>
    <property type="evidence" value="ECO:0007669"/>
    <property type="project" value="UniProtKB-KW"/>
</dbReference>
<accession>A0A098L8F4</accession>
<evidence type="ECO:0000256" key="4">
    <source>
        <dbReference type="ARBA" id="ARBA00022679"/>
    </source>
</evidence>
<dbReference type="RefSeq" id="WP_045457255.1">
    <property type="nucleotide sequence ID" value="NZ_BBLT01000001.1"/>
</dbReference>
<dbReference type="InterPro" id="IPR050777">
    <property type="entry name" value="SET2_Histone-Lys_MeTrsfase"/>
</dbReference>
<dbReference type="EMBL" id="BBLT01000001">
    <property type="protein sequence ID" value="GAL82991.1"/>
    <property type="molecule type" value="Genomic_DNA"/>
</dbReference>
<keyword evidence="5" id="KW-0949">S-adenosyl-L-methionine</keyword>
<organism evidence="7 8">
    <name type="scientific">Sporocytophaga myxococcoides</name>
    <dbReference type="NCBI Taxonomy" id="153721"/>
    <lineage>
        <taxon>Bacteria</taxon>
        <taxon>Pseudomonadati</taxon>
        <taxon>Bacteroidota</taxon>
        <taxon>Cytophagia</taxon>
        <taxon>Cytophagales</taxon>
        <taxon>Cytophagaceae</taxon>
        <taxon>Sporocytophaga</taxon>
    </lineage>
</organism>
<dbReference type="GO" id="GO:0032259">
    <property type="term" value="P:methylation"/>
    <property type="evidence" value="ECO:0007669"/>
    <property type="project" value="UniProtKB-KW"/>
</dbReference>
<dbReference type="eggNOG" id="COG2940">
    <property type="taxonomic scope" value="Bacteria"/>
</dbReference>
<evidence type="ECO:0000256" key="2">
    <source>
        <dbReference type="ARBA" id="ARBA00022454"/>
    </source>
</evidence>
<evidence type="ECO:0000256" key="1">
    <source>
        <dbReference type="ARBA" id="ARBA00004286"/>
    </source>
</evidence>
<dbReference type="SMART" id="SM00317">
    <property type="entry name" value="SET"/>
    <property type="match status" value="1"/>
</dbReference>
<dbReference type="PROSITE" id="PS50280">
    <property type="entry name" value="SET"/>
    <property type="match status" value="1"/>
</dbReference>
<dbReference type="OrthoDB" id="947125at2"/>
<evidence type="ECO:0000256" key="3">
    <source>
        <dbReference type="ARBA" id="ARBA00022603"/>
    </source>
</evidence>
<evidence type="ECO:0000313" key="7">
    <source>
        <dbReference type="EMBL" id="GAL82991.1"/>
    </source>
</evidence>
<feature type="domain" description="SET" evidence="6">
    <location>
        <begin position="40"/>
        <end position="156"/>
    </location>
</feature>
<evidence type="ECO:0000313" key="8">
    <source>
        <dbReference type="Proteomes" id="UP000030185"/>
    </source>
</evidence>
<proteinExistence type="predicted"/>
<name>A0A098L8F4_9BACT</name>
<comment type="subcellular location">
    <subcellularLocation>
        <location evidence="1">Chromosome</location>
    </subcellularLocation>
</comment>
<protein>
    <recommendedName>
        <fullName evidence="6">SET domain-containing protein</fullName>
    </recommendedName>
</protein>
<comment type="caution">
    <text evidence="7">The sequence shown here is derived from an EMBL/GenBank/DDBJ whole genome shotgun (WGS) entry which is preliminary data.</text>
</comment>
<keyword evidence="8" id="KW-1185">Reference proteome</keyword>
<keyword evidence="2" id="KW-0158">Chromosome</keyword>
<evidence type="ECO:0000256" key="5">
    <source>
        <dbReference type="ARBA" id="ARBA00022691"/>
    </source>
</evidence>
<evidence type="ECO:0000259" key="6">
    <source>
        <dbReference type="PROSITE" id="PS50280"/>
    </source>
</evidence>
<keyword evidence="4" id="KW-0808">Transferase</keyword>
<dbReference type="STRING" id="153721.MYP_217"/>
<dbReference type="Proteomes" id="UP000030185">
    <property type="component" value="Unassembled WGS sequence"/>
</dbReference>
<dbReference type="SUPFAM" id="SSF82199">
    <property type="entry name" value="SET domain"/>
    <property type="match status" value="1"/>
</dbReference>
<dbReference type="GO" id="GO:0005694">
    <property type="term" value="C:chromosome"/>
    <property type="evidence" value="ECO:0007669"/>
    <property type="project" value="UniProtKB-SubCell"/>
</dbReference>